<evidence type="ECO:0000313" key="4">
    <source>
        <dbReference type="Proteomes" id="UP001432062"/>
    </source>
</evidence>
<dbReference type="InterPro" id="IPR029039">
    <property type="entry name" value="Flavoprotein-like_sf"/>
</dbReference>
<reference evidence="3" key="1">
    <citation type="submission" date="2022-10" db="EMBL/GenBank/DDBJ databases">
        <title>The complete genomes of actinobacterial strains from the NBC collection.</title>
        <authorList>
            <person name="Joergensen T.S."/>
            <person name="Alvarez Arevalo M."/>
            <person name="Sterndorff E.B."/>
            <person name="Faurdal D."/>
            <person name="Vuksanovic O."/>
            <person name="Mourched A.-S."/>
            <person name="Charusanti P."/>
            <person name="Shaw S."/>
            <person name="Blin K."/>
            <person name="Weber T."/>
        </authorList>
    </citation>
    <scope>NUCLEOTIDE SEQUENCE</scope>
    <source>
        <strain evidence="3">NBC_01482</strain>
    </source>
</reference>
<dbReference type="Pfam" id="PF12682">
    <property type="entry name" value="Flavodoxin_4"/>
    <property type="match status" value="1"/>
</dbReference>
<name>A0ABZ1YM36_9NOCA</name>
<evidence type="ECO:0000313" key="3">
    <source>
        <dbReference type="EMBL" id="WUV44292.1"/>
    </source>
</evidence>
<feature type="signal peptide" evidence="1">
    <location>
        <begin position="1"/>
        <end position="30"/>
    </location>
</feature>
<feature type="chain" id="PRO_5046528017" description="Flavodoxin-like domain-containing protein" evidence="1">
    <location>
        <begin position="31"/>
        <end position="226"/>
    </location>
</feature>
<protein>
    <recommendedName>
        <fullName evidence="2">Flavodoxin-like domain-containing protein</fullName>
    </recommendedName>
</protein>
<dbReference type="SUPFAM" id="SSF52218">
    <property type="entry name" value="Flavoproteins"/>
    <property type="match status" value="1"/>
</dbReference>
<keyword evidence="1" id="KW-0732">Signal</keyword>
<sequence>MSGPLDQPIARRAVLAGGLAAALAMSSACASDTAGPVASPAPPKPLPARGGRVLLAYFSRAGMNYHYGGRLRLEVGNTQVLAGLISARIGCDVHRIDPVEPYPDDYEATVARNVDEQDSNARPGIANSLYSIAGYDTIILASGIWNVRAPMIMTTFTERYDFTGKTVLPVTTYAVSGLGRTETDYAAFCRGAVLGEGLAVRGEEVDTPATATATTRWLQQVGLTPA</sequence>
<dbReference type="Gene3D" id="3.40.50.360">
    <property type="match status" value="1"/>
</dbReference>
<dbReference type="PROSITE" id="PS51318">
    <property type="entry name" value="TAT"/>
    <property type="match status" value="1"/>
</dbReference>
<organism evidence="3 4">
    <name type="scientific">Nocardia vinacea</name>
    <dbReference type="NCBI Taxonomy" id="96468"/>
    <lineage>
        <taxon>Bacteria</taxon>
        <taxon>Bacillati</taxon>
        <taxon>Actinomycetota</taxon>
        <taxon>Actinomycetes</taxon>
        <taxon>Mycobacteriales</taxon>
        <taxon>Nocardiaceae</taxon>
        <taxon>Nocardia</taxon>
    </lineage>
</organism>
<dbReference type="PANTHER" id="PTHR39201:SF1">
    <property type="entry name" value="FLAVODOXIN-LIKE DOMAIN-CONTAINING PROTEIN"/>
    <property type="match status" value="1"/>
</dbReference>
<dbReference type="EMBL" id="CP109441">
    <property type="protein sequence ID" value="WUV44292.1"/>
    <property type="molecule type" value="Genomic_DNA"/>
</dbReference>
<evidence type="ECO:0000256" key="1">
    <source>
        <dbReference type="SAM" id="SignalP"/>
    </source>
</evidence>
<dbReference type="Proteomes" id="UP001432062">
    <property type="component" value="Chromosome"/>
</dbReference>
<accession>A0ABZ1YM36</accession>
<gene>
    <name evidence="3" type="ORF">OG563_34725</name>
</gene>
<feature type="domain" description="Flavodoxin-like" evidence="2">
    <location>
        <begin position="76"/>
        <end position="203"/>
    </location>
</feature>
<evidence type="ECO:0000259" key="2">
    <source>
        <dbReference type="Pfam" id="PF12682"/>
    </source>
</evidence>
<keyword evidence="4" id="KW-1185">Reference proteome</keyword>
<dbReference type="RefSeq" id="WP_329407185.1">
    <property type="nucleotide sequence ID" value="NZ_CP109441.1"/>
</dbReference>
<proteinExistence type="predicted"/>
<dbReference type="InterPro" id="IPR006311">
    <property type="entry name" value="TAT_signal"/>
</dbReference>
<dbReference type="InterPro" id="IPR008254">
    <property type="entry name" value="Flavodoxin/NO_synth"/>
</dbReference>
<dbReference type="PANTHER" id="PTHR39201">
    <property type="entry name" value="EXPORTED PROTEIN-RELATED"/>
    <property type="match status" value="1"/>
</dbReference>